<gene>
    <name evidence="1" type="ORF">PPEP_b0467</name>
</gene>
<proteinExistence type="predicted"/>
<reference evidence="1 2" key="1">
    <citation type="submission" date="2015-06" db="EMBL/GenBank/DDBJ databases">
        <title>Genome sequence of Pseudoalteromonas peptidolytica.</title>
        <authorList>
            <person name="Xie B.-B."/>
            <person name="Rong J.-C."/>
            <person name="Qin Q.-L."/>
            <person name="Zhang Y.-Z."/>
        </authorList>
    </citation>
    <scope>NUCLEOTIDE SEQUENCE [LARGE SCALE GENOMIC DNA]</scope>
    <source>
        <strain evidence="1 2">F12-50-A1</strain>
    </source>
</reference>
<comment type="caution">
    <text evidence="1">The sequence shown here is derived from an EMBL/GenBank/DDBJ whole genome shotgun (WGS) entry which is preliminary data.</text>
</comment>
<dbReference type="AlphaFoldDB" id="A0A8I0T7W8"/>
<dbReference type="EMBL" id="AQHF01000034">
    <property type="protein sequence ID" value="MBE0348664.1"/>
    <property type="molecule type" value="Genomic_DNA"/>
</dbReference>
<name>A0A8I0T7W8_9GAMM</name>
<sequence length="44" mass="4867">MIKSAANGRTDKQFSLRLQRLSLIAGHDISVIDKAFASQMGRFS</sequence>
<accession>A0A8I0T7W8</accession>
<keyword evidence="2" id="KW-1185">Reference proteome</keyword>
<evidence type="ECO:0000313" key="2">
    <source>
        <dbReference type="Proteomes" id="UP000660708"/>
    </source>
</evidence>
<organism evidence="1 2">
    <name type="scientific">Pseudoalteromonas peptidolytica F12-50-A1</name>
    <dbReference type="NCBI Taxonomy" id="1315280"/>
    <lineage>
        <taxon>Bacteria</taxon>
        <taxon>Pseudomonadati</taxon>
        <taxon>Pseudomonadota</taxon>
        <taxon>Gammaproteobacteria</taxon>
        <taxon>Alteromonadales</taxon>
        <taxon>Pseudoalteromonadaceae</taxon>
        <taxon>Pseudoalteromonas</taxon>
    </lineage>
</organism>
<dbReference type="Proteomes" id="UP000660708">
    <property type="component" value="Unassembled WGS sequence"/>
</dbReference>
<evidence type="ECO:0000313" key="1">
    <source>
        <dbReference type="EMBL" id="MBE0348664.1"/>
    </source>
</evidence>
<protein>
    <submittedName>
        <fullName evidence="1">Uncharacterized protein</fullName>
    </submittedName>
</protein>